<gene>
    <name evidence="7" type="ORF">PCAR00345_LOCUS5742</name>
</gene>
<protein>
    <recommendedName>
        <fullName evidence="6">PSP proline-rich domain-containing protein</fullName>
    </recommendedName>
</protein>
<keyword evidence="5" id="KW-0539">Nucleus</keyword>
<evidence type="ECO:0000256" key="4">
    <source>
        <dbReference type="ARBA" id="ARBA00022833"/>
    </source>
</evidence>
<reference evidence="7" key="1">
    <citation type="submission" date="2021-01" db="EMBL/GenBank/DDBJ databases">
        <authorList>
            <person name="Corre E."/>
            <person name="Pelletier E."/>
            <person name="Niang G."/>
            <person name="Scheremetjew M."/>
            <person name="Finn R."/>
            <person name="Kale V."/>
            <person name="Holt S."/>
            <person name="Cochrane G."/>
            <person name="Meng A."/>
            <person name="Brown T."/>
            <person name="Cohen L."/>
        </authorList>
    </citation>
    <scope>NUCLEOTIDE SEQUENCE</scope>
    <source>
        <strain evidence="7">CCMP645</strain>
    </source>
</reference>
<organism evidence="7">
    <name type="scientific">Chrysotila carterae</name>
    <name type="common">Marine alga</name>
    <name type="synonym">Syracosphaera carterae</name>
    <dbReference type="NCBI Taxonomy" id="13221"/>
    <lineage>
        <taxon>Eukaryota</taxon>
        <taxon>Haptista</taxon>
        <taxon>Haptophyta</taxon>
        <taxon>Prymnesiophyceae</taxon>
        <taxon>Isochrysidales</taxon>
        <taxon>Isochrysidaceae</taxon>
        <taxon>Chrysotila</taxon>
    </lineage>
</organism>
<comment type="subcellular location">
    <subcellularLocation>
        <location evidence="1">Nucleus</location>
    </subcellularLocation>
</comment>
<dbReference type="PANTHER" id="PTHR13316:SF0">
    <property type="entry name" value="ZINC FINGER CCHC DOMAIN-CONTAINING PROTEIN 8"/>
    <property type="match status" value="1"/>
</dbReference>
<accession>A0A7S4B3X2</accession>
<evidence type="ECO:0000256" key="3">
    <source>
        <dbReference type="ARBA" id="ARBA00022771"/>
    </source>
</evidence>
<evidence type="ECO:0000259" key="6">
    <source>
        <dbReference type="SMART" id="SM00581"/>
    </source>
</evidence>
<dbReference type="PANTHER" id="PTHR13316">
    <property type="entry name" value="ZINC FINGER, CCHC DOMAIN CONTAINING 8"/>
    <property type="match status" value="1"/>
</dbReference>
<dbReference type="AlphaFoldDB" id="A0A7S4B3X2"/>
<dbReference type="GO" id="GO:0003723">
    <property type="term" value="F:RNA binding"/>
    <property type="evidence" value="ECO:0007669"/>
    <property type="project" value="TreeGrafter"/>
</dbReference>
<evidence type="ECO:0000256" key="1">
    <source>
        <dbReference type="ARBA" id="ARBA00004123"/>
    </source>
</evidence>
<dbReference type="SMART" id="SM00581">
    <property type="entry name" value="PSP"/>
    <property type="match status" value="1"/>
</dbReference>
<dbReference type="InterPro" id="IPR006568">
    <property type="entry name" value="PSP_pro-rich"/>
</dbReference>
<proteinExistence type="predicted"/>
<feature type="domain" description="PSP proline-rich" evidence="6">
    <location>
        <begin position="204"/>
        <end position="260"/>
    </location>
</feature>
<dbReference type="GO" id="GO:0071013">
    <property type="term" value="C:catalytic step 2 spliceosome"/>
    <property type="evidence" value="ECO:0007669"/>
    <property type="project" value="TreeGrafter"/>
</dbReference>
<keyword evidence="3" id="KW-0863">Zinc-finger</keyword>
<evidence type="ECO:0000256" key="5">
    <source>
        <dbReference type="ARBA" id="ARBA00023242"/>
    </source>
</evidence>
<dbReference type="InterPro" id="IPR052115">
    <property type="entry name" value="NEXT_complex_subunit_ZCCHC8"/>
</dbReference>
<keyword evidence="4" id="KW-0862">Zinc</keyword>
<dbReference type="GO" id="GO:0008270">
    <property type="term" value="F:zinc ion binding"/>
    <property type="evidence" value="ECO:0007669"/>
    <property type="project" value="UniProtKB-KW"/>
</dbReference>
<dbReference type="Pfam" id="PF04046">
    <property type="entry name" value="PSP"/>
    <property type="match status" value="1"/>
</dbReference>
<dbReference type="EMBL" id="HBIZ01009767">
    <property type="protein sequence ID" value="CAE0753155.1"/>
    <property type="molecule type" value="Transcribed_RNA"/>
</dbReference>
<name>A0A7S4B3X2_CHRCT</name>
<keyword evidence="2" id="KW-0479">Metal-binding</keyword>
<sequence>MSEPGATDFFHEDDMFTAFDGDAAVRVGENVNASSTTPATDGIRPPLVSNTCKTRDFVDGSSSASKQKHGVDALPFPFMEQECLISIRRRLISDDDRVRLEKVLRELRVPDEEEGEYAPQAFSQSVQDAGRIDYCQSYCVDYVGASNAASAATWPGPVYEQPLHPLIPASEVCAVPVTDGRRDQKRKRTQTFQGRYFDLPASSTAEKTPGKLSPELRALLGIGELEPPPYLFRMQNLGYPPGYFGPPPSQEAGTGDDLKLYGDQPTKATLRAGSAAGPSQPLIDFPGLNVPPPAGANPSHWNWRRPVVQPSAIFR</sequence>
<evidence type="ECO:0000256" key="2">
    <source>
        <dbReference type="ARBA" id="ARBA00022723"/>
    </source>
</evidence>
<evidence type="ECO:0000313" key="7">
    <source>
        <dbReference type="EMBL" id="CAE0753155.1"/>
    </source>
</evidence>